<organism evidence="1 2">
    <name type="scientific">Lentinula aff. detonsa</name>
    <dbReference type="NCBI Taxonomy" id="2804958"/>
    <lineage>
        <taxon>Eukaryota</taxon>
        <taxon>Fungi</taxon>
        <taxon>Dikarya</taxon>
        <taxon>Basidiomycota</taxon>
        <taxon>Agaricomycotina</taxon>
        <taxon>Agaricomycetes</taxon>
        <taxon>Agaricomycetidae</taxon>
        <taxon>Agaricales</taxon>
        <taxon>Marasmiineae</taxon>
        <taxon>Omphalotaceae</taxon>
        <taxon>Lentinula</taxon>
    </lineage>
</organism>
<evidence type="ECO:0000313" key="2">
    <source>
        <dbReference type="Proteomes" id="UP001163798"/>
    </source>
</evidence>
<sequence>MHRFVGRGVFAAVNVHVHALGYCERFRVSGHSNTKLSLQMTSFHYDGCKPWAYGRAITYLIDLCLRATKTRLTTATVRPLRDLGATRVEIPGINSGWRAGQHVRLRMISSGMGLVLFCKKAGSWTNKVFDIASSGIGMDSDEKSFCDGRGSLRVRGSGNRMIASFSAALFVAGGSGISLATLRKQSRVKFVELIWTVQDPSSVIPMIPLLTAILQDSVLAPISVHIFVSYTRAPTGAFPFVEDFFRSPCLTVSPGRPMLILILHTIECKNQEARSAKINDMETPSGLFVGVCGPMSLAESVCAAIGGVDP</sequence>
<protein>
    <recommendedName>
        <fullName evidence="3">Ferric reductase NAD binding domain-containing protein</fullName>
    </recommendedName>
</protein>
<dbReference type="InterPro" id="IPR039261">
    <property type="entry name" value="FNR_nucleotide-bd"/>
</dbReference>
<name>A0AA38KFX7_9AGAR</name>
<proteinExistence type="predicted"/>
<reference evidence="1" key="1">
    <citation type="submission" date="2022-08" db="EMBL/GenBank/DDBJ databases">
        <authorList>
            <consortium name="DOE Joint Genome Institute"/>
            <person name="Min B."/>
            <person name="Riley R."/>
            <person name="Sierra-Patev S."/>
            <person name="Naranjo-Ortiz M."/>
            <person name="Looney B."/>
            <person name="Konkel Z."/>
            <person name="Slot J.C."/>
            <person name="Sakamoto Y."/>
            <person name="Steenwyk J.L."/>
            <person name="Rokas A."/>
            <person name="Carro J."/>
            <person name="Camarero S."/>
            <person name="Ferreira P."/>
            <person name="Molpeceres G."/>
            <person name="Ruiz-Duenas F.J."/>
            <person name="Serrano A."/>
            <person name="Henrissat B."/>
            <person name="Drula E."/>
            <person name="Hughes K.W."/>
            <person name="Mata J.L."/>
            <person name="Ishikawa N.K."/>
            <person name="Vargas-Isla R."/>
            <person name="Ushijima S."/>
            <person name="Smith C.A."/>
            <person name="Ahrendt S."/>
            <person name="Andreopoulos W."/>
            <person name="He G."/>
            <person name="Labutti K."/>
            <person name="Lipzen A."/>
            <person name="Ng V."/>
            <person name="Sandor L."/>
            <person name="Barry K."/>
            <person name="Martinez A.T."/>
            <person name="Xiao Y."/>
            <person name="Gibbons J.G."/>
            <person name="Terashima K."/>
            <person name="Hibbett D.S."/>
            <person name="Grigoriev I.V."/>
        </authorList>
    </citation>
    <scope>NUCLEOTIDE SEQUENCE</scope>
    <source>
        <strain evidence="1">TFB10291</strain>
    </source>
</reference>
<dbReference type="Gene3D" id="3.40.50.80">
    <property type="entry name" value="Nucleotide-binding domain of ferredoxin-NADP reductase (FNR) module"/>
    <property type="match status" value="1"/>
</dbReference>
<comment type="caution">
    <text evidence="1">The sequence shown here is derived from an EMBL/GenBank/DDBJ whole genome shotgun (WGS) entry which is preliminary data.</text>
</comment>
<dbReference type="AlphaFoldDB" id="A0AA38KFX7"/>
<evidence type="ECO:0000313" key="1">
    <source>
        <dbReference type="EMBL" id="KAJ3787423.1"/>
    </source>
</evidence>
<keyword evidence="2" id="KW-1185">Reference proteome</keyword>
<evidence type="ECO:0008006" key="3">
    <source>
        <dbReference type="Google" id="ProtNLM"/>
    </source>
</evidence>
<dbReference type="Proteomes" id="UP001163798">
    <property type="component" value="Unassembled WGS sequence"/>
</dbReference>
<gene>
    <name evidence="1" type="ORF">GGU10DRAFT_426832</name>
</gene>
<dbReference type="CDD" id="cd06186">
    <property type="entry name" value="NOX_Duox_like_FAD_NADP"/>
    <property type="match status" value="1"/>
</dbReference>
<dbReference type="EMBL" id="MU793292">
    <property type="protein sequence ID" value="KAJ3787423.1"/>
    <property type="molecule type" value="Genomic_DNA"/>
</dbReference>
<accession>A0AA38KFX7</accession>